<gene>
    <name evidence="1" type="ORF">JHC10_01075</name>
    <name evidence="2" type="ORF">JHC11_12465</name>
</gene>
<dbReference type="AlphaFoldDB" id="A0A8I1KID7"/>
<accession>A0A8I1KID7</accession>
<evidence type="ECO:0000313" key="4">
    <source>
        <dbReference type="Proteomes" id="UP000655994"/>
    </source>
</evidence>
<proteinExistence type="predicted"/>
<reference evidence="2 4" key="1">
    <citation type="submission" date="2020-09" db="EMBL/GenBank/DDBJ databases">
        <title>Draft Genomes of Bacterial Isolates from North Pond Shallow Sediments.</title>
        <authorList>
            <person name="Kiel Reese B."/>
            <person name="Mullis M."/>
            <person name="Weisend R.E."/>
        </authorList>
    </citation>
    <scope>NUCLEOTIDE SEQUENCE</scope>
    <source>
        <strain evidence="2">KJE-2</strain>
        <strain evidence="1 4">KJE-3</strain>
    </source>
</reference>
<dbReference type="EMBL" id="JAEMOS010000002">
    <property type="protein sequence ID" value="MBJ7265526.1"/>
    <property type="molecule type" value="Genomic_DNA"/>
</dbReference>
<comment type="caution">
    <text evidence="2">The sequence shown here is derived from an EMBL/GenBank/DDBJ whole genome shotgun (WGS) entry which is preliminary data.</text>
</comment>
<evidence type="ECO:0000313" key="3">
    <source>
        <dbReference type="Proteomes" id="UP000621390"/>
    </source>
</evidence>
<organism evidence="2 3">
    <name type="scientific">Idiomarina abyssalis</name>
    <dbReference type="NCBI Taxonomy" id="86102"/>
    <lineage>
        <taxon>Bacteria</taxon>
        <taxon>Pseudomonadati</taxon>
        <taxon>Pseudomonadota</taxon>
        <taxon>Gammaproteobacteria</taxon>
        <taxon>Alteromonadales</taxon>
        <taxon>Idiomarinaceae</taxon>
        <taxon>Idiomarina</taxon>
    </lineage>
</organism>
<keyword evidence="4" id="KW-1185">Reference proteome</keyword>
<sequence length="258" mass="28513">MANSHTLGSFTVSLSDSEASFAEGVIELLENENYDISGDAPADIDLSTWEFAQQLAEQLGDEYEDHEVRFSCEAKEDAKTHYILLSHSNCESINFDGAVIFTQMLLERFNIDKPVMAECAFTCEKARPGEFGGGAAFITKSGIKWHGTAVWLRDALNDYEQEKSGKPKQITLTEHAQLDVTLFDEESEVNSIKAQITYSPVAGIAISVDGYTDTTNTEGGEVIIADYFGGNFDVRVYGDNTIAEPTHHITFEEAKIRK</sequence>
<name>A0A8I1KID7_9GAMM</name>
<dbReference type="Proteomes" id="UP000655994">
    <property type="component" value="Unassembled WGS sequence"/>
</dbReference>
<protein>
    <submittedName>
        <fullName evidence="2">Uncharacterized protein</fullName>
    </submittedName>
</protein>
<dbReference type="Proteomes" id="UP000621390">
    <property type="component" value="Unassembled WGS sequence"/>
</dbReference>
<dbReference type="RefSeq" id="WP_199493377.1">
    <property type="nucleotide sequence ID" value="NZ_JAEMOP010000009.1"/>
</dbReference>
<dbReference type="EMBL" id="JAEMOP010000009">
    <property type="protein sequence ID" value="MBJ7316800.1"/>
    <property type="molecule type" value="Genomic_DNA"/>
</dbReference>
<evidence type="ECO:0000313" key="2">
    <source>
        <dbReference type="EMBL" id="MBJ7316800.1"/>
    </source>
</evidence>
<evidence type="ECO:0000313" key="1">
    <source>
        <dbReference type="EMBL" id="MBJ7265526.1"/>
    </source>
</evidence>